<dbReference type="InterPro" id="IPR002347">
    <property type="entry name" value="SDR_fam"/>
</dbReference>
<sequence length="245" mass="26786">MSQQTSQDMHTVKNKTILITGAASGIGRSVSVGLAEAGATVLMLDKKSRHLETLSDEILDRGFTSPVILPVDLMTITPETATTLAQAVYDDFGKLDALLHNAAELGSPSPMDQYDMDYWQAVMQTNLHAPYLLTRALLPLLRQETDTQLLFTSADVGRAPQAYWGAYSIAYAGIEAQMKIWAEELENTSHIKVNSIDPGPVRTQLRRRSHPGEDQASLPTPQSVVPTYLSILAGGHRHHGQQLKA</sequence>
<proteinExistence type="inferred from homology"/>
<dbReference type="Pfam" id="PF00106">
    <property type="entry name" value="adh_short"/>
    <property type="match status" value="1"/>
</dbReference>
<evidence type="ECO:0000256" key="2">
    <source>
        <dbReference type="ARBA" id="ARBA00023002"/>
    </source>
</evidence>
<gene>
    <name evidence="4" type="primary">yciK</name>
    <name evidence="4" type="ORF">GCM10008090_04720</name>
</gene>
<protein>
    <submittedName>
        <fullName evidence="4">YciK family oxidoreductase</fullName>
    </submittedName>
</protein>
<name>A0A918RHL6_9GAMM</name>
<dbReference type="PRINTS" id="PR00081">
    <property type="entry name" value="GDHRDH"/>
</dbReference>
<evidence type="ECO:0000256" key="3">
    <source>
        <dbReference type="SAM" id="MobiDB-lite"/>
    </source>
</evidence>
<feature type="region of interest" description="Disordered" evidence="3">
    <location>
        <begin position="194"/>
        <end position="221"/>
    </location>
</feature>
<dbReference type="EMBL" id="BMXA01000001">
    <property type="protein sequence ID" value="GGZ99198.1"/>
    <property type="molecule type" value="Genomic_DNA"/>
</dbReference>
<keyword evidence="5" id="KW-1185">Reference proteome</keyword>
<dbReference type="GO" id="GO:0016491">
    <property type="term" value="F:oxidoreductase activity"/>
    <property type="evidence" value="ECO:0007669"/>
    <property type="project" value="UniProtKB-KW"/>
</dbReference>
<comment type="similarity">
    <text evidence="1">Belongs to the short-chain dehydrogenases/reductases (SDR) family.</text>
</comment>
<reference evidence="4" key="2">
    <citation type="submission" date="2020-09" db="EMBL/GenBank/DDBJ databases">
        <authorList>
            <person name="Sun Q."/>
            <person name="Kim S."/>
        </authorList>
    </citation>
    <scope>NUCLEOTIDE SEQUENCE</scope>
    <source>
        <strain evidence="4">KCTC 12711</strain>
    </source>
</reference>
<accession>A0A918RHL6</accession>
<dbReference type="AlphaFoldDB" id="A0A918RHL6"/>
<dbReference type="PANTHER" id="PTHR42901">
    <property type="entry name" value="ALCOHOL DEHYDROGENASE"/>
    <property type="match status" value="1"/>
</dbReference>
<organism evidence="4 5">
    <name type="scientific">Arenicella chitinivorans</name>
    <dbReference type="NCBI Taxonomy" id="1329800"/>
    <lineage>
        <taxon>Bacteria</taxon>
        <taxon>Pseudomonadati</taxon>
        <taxon>Pseudomonadota</taxon>
        <taxon>Gammaproteobacteria</taxon>
        <taxon>Arenicellales</taxon>
        <taxon>Arenicellaceae</taxon>
        <taxon>Arenicella</taxon>
    </lineage>
</organism>
<dbReference type="PANTHER" id="PTHR42901:SF1">
    <property type="entry name" value="ALCOHOL DEHYDROGENASE"/>
    <property type="match status" value="1"/>
</dbReference>
<dbReference type="InterPro" id="IPR036291">
    <property type="entry name" value="NAD(P)-bd_dom_sf"/>
</dbReference>
<evidence type="ECO:0000256" key="1">
    <source>
        <dbReference type="ARBA" id="ARBA00006484"/>
    </source>
</evidence>
<evidence type="ECO:0000313" key="4">
    <source>
        <dbReference type="EMBL" id="GGZ99198.1"/>
    </source>
</evidence>
<reference evidence="4" key="1">
    <citation type="journal article" date="2014" name="Int. J. Syst. Evol. Microbiol.">
        <title>Complete genome sequence of Corynebacterium casei LMG S-19264T (=DSM 44701T), isolated from a smear-ripened cheese.</title>
        <authorList>
            <consortium name="US DOE Joint Genome Institute (JGI-PGF)"/>
            <person name="Walter F."/>
            <person name="Albersmeier A."/>
            <person name="Kalinowski J."/>
            <person name="Ruckert C."/>
        </authorList>
    </citation>
    <scope>NUCLEOTIDE SEQUENCE</scope>
    <source>
        <strain evidence="4">KCTC 12711</strain>
    </source>
</reference>
<comment type="caution">
    <text evidence="4">The sequence shown here is derived from an EMBL/GenBank/DDBJ whole genome shotgun (WGS) entry which is preliminary data.</text>
</comment>
<dbReference type="RefSeq" id="WP_189398396.1">
    <property type="nucleotide sequence ID" value="NZ_BMXA01000001.1"/>
</dbReference>
<dbReference type="SUPFAM" id="SSF51735">
    <property type="entry name" value="NAD(P)-binding Rossmann-fold domains"/>
    <property type="match status" value="1"/>
</dbReference>
<dbReference type="Proteomes" id="UP000614811">
    <property type="component" value="Unassembled WGS sequence"/>
</dbReference>
<keyword evidence="2" id="KW-0560">Oxidoreductase</keyword>
<evidence type="ECO:0000313" key="5">
    <source>
        <dbReference type="Proteomes" id="UP000614811"/>
    </source>
</evidence>
<dbReference type="Gene3D" id="3.40.50.720">
    <property type="entry name" value="NAD(P)-binding Rossmann-like Domain"/>
    <property type="match status" value="1"/>
</dbReference>